<dbReference type="AlphaFoldDB" id="A0A2N5NCS5"/>
<dbReference type="SUPFAM" id="SSF54593">
    <property type="entry name" value="Glyoxalase/Bleomycin resistance protein/Dihydroxybiphenyl dioxygenase"/>
    <property type="match status" value="1"/>
</dbReference>
<dbReference type="PANTHER" id="PTHR39175">
    <property type="entry name" value="FAMILY PROTEIN, PUTATIVE (AFU_ORTHOLOGUE AFUA_3G15060)-RELATED"/>
    <property type="match status" value="1"/>
</dbReference>
<organism evidence="2 3">
    <name type="scientific">Paenibacillus pasadenensis</name>
    <dbReference type="NCBI Taxonomy" id="217090"/>
    <lineage>
        <taxon>Bacteria</taxon>
        <taxon>Bacillati</taxon>
        <taxon>Bacillota</taxon>
        <taxon>Bacilli</taxon>
        <taxon>Bacillales</taxon>
        <taxon>Paenibacillaceae</taxon>
        <taxon>Paenibacillus</taxon>
    </lineage>
</organism>
<evidence type="ECO:0000313" key="2">
    <source>
        <dbReference type="EMBL" id="PLT48156.1"/>
    </source>
</evidence>
<keyword evidence="3" id="KW-1185">Reference proteome</keyword>
<sequence>MAFAYEGIDHVQLAAPAGCEEEARRFYGGRLQWEELPKPPELAKRGGVWFRCGRHEVHIGVQDGFVPARKAHPAFLATGLEELRRALDEAGIATADDDARQEEGILRFYAQDPFGNRLEFMERV</sequence>
<dbReference type="Proteomes" id="UP000234789">
    <property type="component" value="Unassembled WGS sequence"/>
</dbReference>
<dbReference type="PROSITE" id="PS51819">
    <property type="entry name" value="VOC"/>
    <property type="match status" value="1"/>
</dbReference>
<proteinExistence type="predicted"/>
<dbReference type="PANTHER" id="PTHR39175:SF1">
    <property type="entry name" value="FAMILY PROTEIN, PUTATIVE (AFU_ORTHOLOGUE AFUA_3G15060)-RELATED"/>
    <property type="match status" value="1"/>
</dbReference>
<dbReference type="Gene3D" id="3.10.180.10">
    <property type="entry name" value="2,3-Dihydroxybiphenyl 1,2-Dioxygenase, domain 1"/>
    <property type="match status" value="1"/>
</dbReference>
<dbReference type="EMBL" id="NFEZ01000001">
    <property type="protein sequence ID" value="PLT48156.1"/>
    <property type="molecule type" value="Genomic_DNA"/>
</dbReference>
<name>A0A2N5NCS5_9BACL</name>
<reference evidence="2 3" key="1">
    <citation type="submission" date="2017-05" db="EMBL/GenBank/DDBJ databases">
        <title>Functional genome analysis of Paenibacillus pasadenensis strain R16: insights on endophytic life style and antifungal activity.</title>
        <authorList>
            <person name="Passera A."/>
            <person name="Marcolungo L."/>
            <person name="Casati P."/>
            <person name="Brasca M."/>
            <person name="Quaglino F."/>
            <person name="Delledonne M."/>
        </authorList>
    </citation>
    <scope>NUCLEOTIDE SEQUENCE [LARGE SCALE GENOMIC DNA]</scope>
    <source>
        <strain evidence="2 3">R16</strain>
    </source>
</reference>
<dbReference type="InterPro" id="IPR037523">
    <property type="entry name" value="VOC_core"/>
</dbReference>
<comment type="caution">
    <text evidence="2">The sequence shown here is derived from an EMBL/GenBank/DDBJ whole genome shotgun (WGS) entry which is preliminary data.</text>
</comment>
<protein>
    <recommendedName>
        <fullName evidence="1">VOC domain-containing protein</fullName>
    </recommendedName>
</protein>
<dbReference type="InterPro" id="IPR029068">
    <property type="entry name" value="Glyas_Bleomycin-R_OHBP_Dase"/>
</dbReference>
<accession>A0A2N5NCS5</accession>
<evidence type="ECO:0000313" key="3">
    <source>
        <dbReference type="Proteomes" id="UP000234789"/>
    </source>
</evidence>
<feature type="domain" description="VOC" evidence="1">
    <location>
        <begin position="7"/>
        <end position="123"/>
    </location>
</feature>
<evidence type="ECO:0000259" key="1">
    <source>
        <dbReference type="PROSITE" id="PS51819"/>
    </source>
</evidence>
<gene>
    <name evidence="2" type="ORF">B8V81_0288</name>
</gene>
<dbReference type="RefSeq" id="WP_101807540.1">
    <property type="nucleotide sequence ID" value="NZ_NFEZ01000001.1"/>
</dbReference>